<dbReference type="Pfam" id="PF22486">
    <property type="entry name" value="MATH_2"/>
    <property type="match status" value="1"/>
</dbReference>
<keyword evidence="3" id="KW-1185">Reference proteome</keyword>
<evidence type="ECO:0000313" key="3">
    <source>
        <dbReference type="Proteomes" id="UP000059680"/>
    </source>
</evidence>
<reference evidence="2 3" key="3">
    <citation type="journal article" date="2013" name="Rice">
        <title>Improvement of the Oryza sativa Nipponbare reference genome using next generation sequence and optical map data.</title>
        <authorList>
            <person name="Kawahara Y."/>
            <person name="de la Bastide M."/>
            <person name="Hamilton J.P."/>
            <person name="Kanamori H."/>
            <person name="McCombie W.R."/>
            <person name="Ouyang S."/>
            <person name="Schwartz D.C."/>
            <person name="Tanaka T."/>
            <person name="Wu J."/>
            <person name="Zhou S."/>
            <person name="Childs K.L."/>
            <person name="Davidson R.M."/>
            <person name="Lin H."/>
            <person name="Quesada-Ocampo L."/>
            <person name="Vaillancourt B."/>
            <person name="Sakai H."/>
            <person name="Lee S.S."/>
            <person name="Kim J."/>
            <person name="Numa H."/>
            <person name="Itoh T."/>
            <person name="Buell C.R."/>
            <person name="Matsumoto T."/>
        </authorList>
    </citation>
    <scope>NUCLEOTIDE SEQUENCE [LARGE SCALE GENOMIC DNA]</scope>
    <source>
        <strain evidence="3">cv. Nipponbare</strain>
    </source>
</reference>
<name>A0A0P0XDR5_ORYSJ</name>
<dbReference type="InterPro" id="IPR002083">
    <property type="entry name" value="MATH/TRAF_dom"/>
</dbReference>
<dbReference type="InParanoid" id="A0A0P0XDR5"/>
<dbReference type="EMBL" id="AP014964">
    <property type="protein sequence ID" value="BAT04420.1"/>
    <property type="molecule type" value="Genomic_DNA"/>
</dbReference>
<dbReference type="STRING" id="39947.A0A0P0XDR5"/>
<dbReference type="PaxDb" id="39947-A0A0P0XDR5"/>
<organism evidence="2 3">
    <name type="scientific">Oryza sativa subsp. japonica</name>
    <name type="common">Rice</name>
    <dbReference type="NCBI Taxonomy" id="39947"/>
    <lineage>
        <taxon>Eukaryota</taxon>
        <taxon>Viridiplantae</taxon>
        <taxon>Streptophyta</taxon>
        <taxon>Embryophyta</taxon>
        <taxon>Tracheophyta</taxon>
        <taxon>Spermatophyta</taxon>
        <taxon>Magnoliopsida</taxon>
        <taxon>Liliopsida</taxon>
        <taxon>Poales</taxon>
        <taxon>Poaceae</taxon>
        <taxon>BOP clade</taxon>
        <taxon>Oryzoideae</taxon>
        <taxon>Oryzeae</taxon>
        <taxon>Oryzinae</taxon>
        <taxon>Oryza</taxon>
        <taxon>Oryza sativa</taxon>
    </lineage>
</organism>
<dbReference type="Proteomes" id="UP000059680">
    <property type="component" value="Chromosome 8"/>
</dbReference>
<proteinExistence type="predicted"/>
<protein>
    <submittedName>
        <fullName evidence="2">Os08g0229150 protein</fullName>
    </submittedName>
</protein>
<evidence type="ECO:0000259" key="1">
    <source>
        <dbReference type="PROSITE" id="PS50144"/>
    </source>
</evidence>
<accession>A0A0P0XDR5</accession>
<dbReference type="CDD" id="cd00121">
    <property type="entry name" value="MATH"/>
    <property type="match status" value="1"/>
</dbReference>
<dbReference type="InterPro" id="IPR008974">
    <property type="entry name" value="TRAF-like"/>
</dbReference>
<dbReference type="AlphaFoldDB" id="A0A0P0XDR5"/>
<dbReference type="Gene3D" id="2.60.210.10">
    <property type="entry name" value="Apoptosis, Tumor Necrosis Factor Receptor Associated Protein 2, Chain A"/>
    <property type="match status" value="1"/>
</dbReference>
<reference evidence="3" key="1">
    <citation type="journal article" date="2005" name="Nature">
        <title>The map-based sequence of the rice genome.</title>
        <authorList>
            <consortium name="International rice genome sequencing project (IRGSP)"/>
            <person name="Matsumoto T."/>
            <person name="Wu J."/>
            <person name="Kanamori H."/>
            <person name="Katayose Y."/>
            <person name="Fujisawa M."/>
            <person name="Namiki N."/>
            <person name="Mizuno H."/>
            <person name="Yamamoto K."/>
            <person name="Antonio B.A."/>
            <person name="Baba T."/>
            <person name="Sakata K."/>
            <person name="Nagamura Y."/>
            <person name="Aoki H."/>
            <person name="Arikawa K."/>
            <person name="Arita K."/>
            <person name="Bito T."/>
            <person name="Chiden Y."/>
            <person name="Fujitsuka N."/>
            <person name="Fukunaka R."/>
            <person name="Hamada M."/>
            <person name="Harada C."/>
            <person name="Hayashi A."/>
            <person name="Hijishita S."/>
            <person name="Honda M."/>
            <person name="Hosokawa S."/>
            <person name="Ichikawa Y."/>
            <person name="Idonuma A."/>
            <person name="Iijima M."/>
            <person name="Ikeda M."/>
            <person name="Ikeno M."/>
            <person name="Ito K."/>
            <person name="Ito S."/>
            <person name="Ito T."/>
            <person name="Ito Y."/>
            <person name="Ito Y."/>
            <person name="Iwabuchi A."/>
            <person name="Kamiya K."/>
            <person name="Karasawa W."/>
            <person name="Kurita K."/>
            <person name="Katagiri S."/>
            <person name="Kikuta A."/>
            <person name="Kobayashi H."/>
            <person name="Kobayashi N."/>
            <person name="Machita K."/>
            <person name="Maehara T."/>
            <person name="Masukawa M."/>
            <person name="Mizubayashi T."/>
            <person name="Mukai Y."/>
            <person name="Nagasaki H."/>
            <person name="Nagata Y."/>
            <person name="Naito S."/>
            <person name="Nakashima M."/>
            <person name="Nakama Y."/>
            <person name="Nakamichi Y."/>
            <person name="Nakamura M."/>
            <person name="Meguro A."/>
            <person name="Negishi M."/>
            <person name="Ohta I."/>
            <person name="Ohta T."/>
            <person name="Okamoto M."/>
            <person name="Ono N."/>
            <person name="Saji S."/>
            <person name="Sakaguchi M."/>
            <person name="Sakai K."/>
            <person name="Shibata M."/>
            <person name="Shimokawa T."/>
            <person name="Song J."/>
            <person name="Takazaki Y."/>
            <person name="Terasawa K."/>
            <person name="Tsugane M."/>
            <person name="Tsuji K."/>
            <person name="Ueda S."/>
            <person name="Waki K."/>
            <person name="Yamagata H."/>
            <person name="Yamamoto M."/>
            <person name="Yamamoto S."/>
            <person name="Yamane H."/>
            <person name="Yoshiki S."/>
            <person name="Yoshihara R."/>
            <person name="Yukawa K."/>
            <person name="Zhong H."/>
            <person name="Yano M."/>
            <person name="Yuan Q."/>
            <person name="Ouyang S."/>
            <person name="Liu J."/>
            <person name="Jones K.M."/>
            <person name="Gansberger K."/>
            <person name="Moffat K."/>
            <person name="Hill J."/>
            <person name="Bera J."/>
            <person name="Fadrosh D."/>
            <person name="Jin S."/>
            <person name="Johri S."/>
            <person name="Kim M."/>
            <person name="Overton L."/>
            <person name="Reardon M."/>
            <person name="Tsitrin T."/>
            <person name="Vuong H."/>
            <person name="Weaver B."/>
            <person name="Ciecko A."/>
            <person name="Tallon L."/>
            <person name="Jackson J."/>
            <person name="Pai G."/>
            <person name="Aken S.V."/>
            <person name="Utterback T."/>
            <person name="Reidmuller S."/>
            <person name="Feldblyum T."/>
            <person name="Hsiao J."/>
            <person name="Zismann V."/>
            <person name="Iobst S."/>
            <person name="de Vazeille A.R."/>
            <person name="Buell C.R."/>
            <person name="Ying K."/>
            <person name="Li Y."/>
            <person name="Lu T."/>
            <person name="Huang Y."/>
            <person name="Zhao Q."/>
            <person name="Feng Q."/>
            <person name="Zhang L."/>
            <person name="Zhu J."/>
            <person name="Weng Q."/>
            <person name="Mu J."/>
            <person name="Lu Y."/>
            <person name="Fan D."/>
            <person name="Liu Y."/>
            <person name="Guan J."/>
            <person name="Zhang Y."/>
            <person name="Yu S."/>
            <person name="Liu X."/>
            <person name="Zhang Y."/>
            <person name="Hong G."/>
            <person name="Han B."/>
            <person name="Choisne N."/>
            <person name="Demange N."/>
            <person name="Orjeda G."/>
            <person name="Samain S."/>
            <person name="Cattolico L."/>
            <person name="Pelletier E."/>
            <person name="Couloux A."/>
            <person name="Segurens B."/>
            <person name="Wincker P."/>
            <person name="D'Hont A."/>
            <person name="Scarpelli C."/>
            <person name="Weissenbach J."/>
            <person name="Salanoubat M."/>
            <person name="Quetier F."/>
            <person name="Yu Y."/>
            <person name="Kim H.R."/>
            <person name="Rambo T."/>
            <person name="Currie J."/>
            <person name="Collura K."/>
            <person name="Luo M."/>
            <person name="Yang T."/>
            <person name="Ammiraju J.S.S."/>
            <person name="Engler F."/>
            <person name="Soderlund C."/>
            <person name="Wing R.A."/>
            <person name="Palmer L.E."/>
            <person name="de la Bastide M."/>
            <person name="Spiegel L."/>
            <person name="Nascimento L."/>
            <person name="Zutavern T."/>
            <person name="O'Shaughnessy A."/>
            <person name="Dike S."/>
            <person name="Dedhia N."/>
            <person name="Preston R."/>
            <person name="Balija V."/>
            <person name="McCombie W.R."/>
            <person name="Chow T."/>
            <person name="Chen H."/>
            <person name="Chung M."/>
            <person name="Chen C."/>
            <person name="Shaw J."/>
            <person name="Wu H."/>
            <person name="Hsiao K."/>
            <person name="Chao Y."/>
            <person name="Chu M."/>
            <person name="Cheng C."/>
            <person name="Hour A."/>
            <person name="Lee P."/>
            <person name="Lin S."/>
            <person name="Lin Y."/>
            <person name="Liou J."/>
            <person name="Liu S."/>
            <person name="Hsing Y."/>
            <person name="Raghuvanshi S."/>
            <person name="Mohanty A."/>
            <person name="Bharti A.K."/>
            <person name="Gaur A."/>
            <person name="Gupta V."/>
            <person name="Kumar D."/>
            <person name="Ravi V."/>
            <person name="Vij S."/>
            <person name="Kapur A."/>
            <person name="Khurana P."/>
            <person name="Khurana P."/>
            <person name="Khurana J.P."/>
            <person name="Tyagi A.K."/>
            <person name="Gaikwad K."/>
            <person name="Singh A."/>
            <person name="Dalal V."/>
            <person name="Srivastava S."/>
            <person name="Dixit A."/>
            <person name="Pal A.K."/>
            <person name="Ghazi I.A."/>
            <person name="Yadav M."/>
            <person name="Pandit A."/>
            <person name="Bhargava A."/>
            <person name="Sureshbabu K."/>
            <person name="Batra K."/>
            <person name="Sharma T.R."/>
            <person name="Mohapatra T."/>
            <person name="Singh N.K."/>
            <person name="Messing J."/>
            <person name="Nelson A.B."/>
            <person name="Fuks G."/>
            <person name="Kavchok S."/>
            <person name="Keizer G."/>
            <person name="Linton E."/>
            <person name="Llaca V."/>
            <person name="Song R."/>
            <person name="Tanyolac B."/>
            <person name="Young S."/>
            <person name="Ho-Il K."/>
            <person name="Hahn J.H."/>
            <person name="Sangsakoo G."/>
            <person name="Vanavichit A."/>
            <person name="de Mattos Luiz.A.T."/>
            <person name="Zimmer P.D."/>
            <person name="Malone G."/>
            <person name="Dellagostin O."/>
            <person name="de Oliveira A.C."/>
            <person name="Bevan M."/>
            <person name="Bancroft I."/>
            <person name="Minx P."/>
            <person name="Cordum H."/>
            <person name="Wilson R."/>
            <person name="Cheng Z."/>
            <person name="Jin W."/>
            <person name="Jiang J."/>
            <person name="Leong S.A."/>
            <person name="Iwama H."/>
            <person name="Gojobori T."/>
            <person name="Itoh T."/>
            <person name="Niimura Y."/>
            <person name="Fujii Y."/>
            <person name="Habara T."/>
            <person name="Sakai H."/>
            <person name="Sato Y."/>
            <person name="Wilson G."/>
            <person name="Kumar K."/>
            <person name="McCouch S."/>
            <person name="Juretic N."/>
            <person name="Hoen D."/>
            <person name="Wright S."/>
            <person name="Bruskiewich R."/>
            <person name="Bureau T."/>
            <person name="Miyao A."/>
            <person name="Hirochika H."/>
            <person name="Nishikawa T."/>
            <person name="Kadowaki K."/>
            <person name="Sugiura M."/>
            <person name="Burr B."/>
            <person name="Sasaki T."/>
        </authorList>
    </citation>
    <scope>NUCLEOTIDE SEQUENCE [LARGE SCALE GENOMIC DNA]</scope>
    <source>
        <strain evidence="3">cv. Nipponbare</strain>
    </source>
</reference>
<evidence type="ECO:0000313" key="2">
    <source>
        <dbReference type="EMBL" id="BAT04420.1"/>
    </source>
</evidence>
<reference evidence="2 3" key="2">
    <citation type="journal article" date="2013" name="Plant Cell Physiol.">
        <title>Rice Annotation Project Database (RAP-DB): an integrative and interactive database for rice genomics.</title>
        <authorList>
            <person name="Sakai H."/>
            <person name="Lee S.S."/>
            <person name="Tanaka T."/>
            <person name="Numa H."/>
            <person name="Kim J."/>
            <person name="Kawahara Y."/>
            <person name="Wakimoto H."/>
            <person name="Yang C.C."/>
            <person name="Iwamoto M."/>
            <person name="Abe T."/>
            <person name="Yamada Y."/>
            <person name="Muto A."/>
            <person name="Inokuchi H."/>
            <person name="Ikemura T."/>
            <person name="Matsumoto T."/>
            <person name="Sasaki T."/>
            <person name="Itoh T."/>
        </authorList>
    </citation>
    <scope>NUCLEOTIDE SEQUENCE [LARGE SCALE GENOMIC DNA]</scope>
    <source>
        <strain evidence="3">cv. Nipponbare</strain>
    </source>
</reference>
<feature type="domain" description="MATH" evidence="1">
    <location>
        <begin position="1"/>
        <end position="93"/>
    </location>
</feature>
<gene>
    <name evidence="2" type="ordered locus">Os08g0229150</name>
    <name evidence="2" type="ORF">OSNPB_080229150</name>
</gene>
<dbReference type="SUPFAM" id="SSF49599">
    <property type="entry name" value="TRAF domain-like"/>
    <property type="match status" value="1"/>
</dbReference>
<sequence>MVADRETGAKDQIGVYLELITKGTKARASYKLRLLNHVTACPCLWYTCPLKIYDSIDDNKSFTWGTKKFADRSKLEVASEYLQDVRLVIECDVMPLVRIEAIAEIIRSPSSPWSQLSEDIGKLLEMETGRSRRELQGQR</sequence>
<dbReference type="PROSITE" id="PS50144">
    <property type="entry name" value="MATH"/>
    <property type="match status" value="1"/>
</dbReference>